<feature type="region of interest" description="Disordered" evidence="1">
    <location>
        <begin position="1"/>
        <end position="81"/>
    </location>
</feature>
<feature type="compositionally biased region" description="Polar residues" evidence="1">
    <location>
        <begin position="42"/>
        <end position="60"/>
    </location>
</feature>
<sequence>MKDSQQQQQPAQPQPLKFIQVSNVKKKPVQRKKYYPTKSNKRQQGSNKSSTSNQTCSQEGHSQHEQASHSHVHSTTTCSSSSLSRSILHGIGSSEVNYMNGNNDDSTSSLDASSSLHMLQQHPTSNSKGPSLHVFNNNTLDETSKHSDSSSVGIEHCMHGRNSTSSPASNMLSTSINNNSNNIHFVMEASPKYITHVAKKRNTLAKDNLIKVLHLSQVQACRVLGCSLSTLKRRFGEVKQELGMEKWPSYYDDVRHLPIFPKLYPMSLQFIMNEHDCSDLPQDCNLIFEHAAQLSSTFPKPLTSPED</sequence>
<gene>
    <name evidence="2" type="ORF">NAEGRDRAFT_72000</name>
</gene>
<proteinExistence type="predicted"/>
<dbReference type="VEuPathDB" id="AmoebaDB:NAEGRDRAFT_72000"/>
<name>D2VSN2_NAEGR</name>
<feature type="compositionally biased region" description="Polar residues" evidence="1">
    <location>
        <begin position="117"/>
        <end position="141"/>
    </location>
</feature>
<dbReference type="OrthoDB" id="10527895at2759"/>
<evidence type="ECO:0000313" key="3">
    <source>
        <dbReference type="Proteomes" id="UP000006671"/>
    </source>
</evidence>
<reference evidence="2 3" key="1">
    <citation type="journal article" date="2010" name="Cell">
        <title>The genome of Naegleria gruberi illuminates early eukaryotic versatility.</title>
        <authorList>
            <person name="Fritz-Laylin L.K."/>
            <person name="Prochnik S.E."/>
            <person name="Ginger M.L."/>
            <person name="Dacks J.B."/>
            <person name="Carpenter M.L."/>
            <person name="Field M.C."/>
            <person name="Kuo A."/>
            <person name="Paredez A."/>
            <person name="Chapman J."/>
            <person name="Pham J."/>
            <person name="Shu S."/>
            <person name="Neupane R."/>
            <person name="Cipriano M."/>
            <person name="Mancuso J."/>
            <person name="Tu H."/>
            <person name="Salamov A."/>
            <person name="Lindquist E."/>
            <person name="Shapiro H."/>
            <person name="Lucas S."/>
            <person name="Grigoriev I.V."/>
            <person name="Cande W.Z."/>
            <person name="Fulton C."/>
            <person name="Rokhsar D.S."/>
            <person name="Dawson S.C."/>
        </authorList>
    </citation>
    <scope>NUCLEOTIDE SEQUENCE [LARGE SCALE GENOMIC DNA]</scope>
    <source>
        <strain evidence="2 3">NEG-M</strain>
    </source>
</reference>
<evidence type="ECO:0000313" key="2">
    <source>
        <dbReference type="EMBL" id="EFC40153.1"/>
    </source>
</evidence>
<feature type="region of interest" description="Disordered" evidence="1">
    <location>
        <begin position="95"/>
        <end position="174"/>
    </location>
</feature>
<dbReference type="RefSeq" id="XP_002672897.1">
    <property type="nucleotide sequence ID" value="XM_002672851.1"/>
</dbReference>
<dbReference type="GeneID" id="8855813"/>
<dbReference type="InParanoid" id="D2VSN2"/>
<dbReference type="EMBL" id="GG738894">
    <property type="protein sequence ID" value="EFC40153.1"/>
    <property type="molecule type" value="Genomic_DNA"/>
</dbReference>
<protein>
    <submittedName>
        <fullName evidence="2">Predicted protein</fullName>
    </submittedName>
</protein>
<feature type="compositionally biased region" description="Low complexity" evidence="1">
    <location>
        <begin position="1"/>
        <end position="15"/>
    </location>
</feature>
<accession>D2VSN2</accession>
<feature type="compositionally biased region" description="Low complexity" evidence="1">
    <location>
        <begin position="104"/>
        <end position="116"/>
    </location>
</feature>
<keyword evidence="3" id="KW-1185">Reference proteome</keyword>
<evidence type="ECO:0000256" key="1">
    <source>
        <dbReference type="SAM" id="MobiDB-lite"/>
    </source>
</evidence>
<dbReference type="AlphaFoldDB" id="D2VSN2"/>
<organism evidence="3">
    <name type="scientific">Naegleria gruberi</name>
    <name type="common">Amoeba</name>
    <dbReference type="NCBI Taxonomy" id="5762"/>
    <lineage>
        <taxon>Eukaryota</taxon>
        <taxon>Discoba</taxon>
        <taxon>Heterolobosea</taxon>
        <taxon>Tetramitia</taxon>
        <taxon>Eutetramitia</taxon>
        <taxon>Vahlkampfiidae</taxon>
        <taxon>Naegleria</taxon>
    </lineage>
</organism>
<dbReference type="KEGG" id="ngr:NAEGRDRAFT_72000"/>
<dbReference type="Proteomes" id="UP000006671">
    <property type="component" value="Unassembled WGS sequence"/>
</dbReference>
<feature type="compositionally biased region" description="Basic residues" evidence="1">
    <location>
        <begin position="24"/>
        <end position="41"/>
    </location>
</feature>